<feature type="domain" description="Ribulose-1,5-bisphosphate carboxylase small subunit N-terminal" evidence="3">
    <location>
        <begin position="2"/>
        <end position="46"/>
    </location>
</feature>
<dbReference type="Proteomes" id="UP001177140">
    <property type="component" value="Unassembled WGS sequence"/>
</dbReference>
<keyword evidence="2" id="KW-0934">Plastid</keyword>
<accession>A0AA41S8D1</accession>
<dbReference type="Gene3D" id="3.30.190.10">
    <property type="entry name" value="Ribulose bisphosphate carboxylase, small subunit"/>
    <property type="match status" value="1"/>
</dbReference>
<name>A0AA41S8D1_PAPNU</name>
<sequence length="128" mass="14059">MASSMISCAAAVASVKRSSTPAQASMVAPFSGLKSVAAFPVTRKSNDITYVVSTTLPPLTTEQLAKEVDYLLKNNWDPCLEFDARGFVYREHNNSPGYYDGRYFRPRHAEVTDVDNVALGLLIEPGQR</sequence>
<dbReference type="SUPFAM" id="SSF55239">
    <property type="entry name" value="RuBisCO, small subunit"/>
    <property type="match status" value="1"/>
</dbReference>
<evidence type="ECO:0000256" key="2">
    <source>
        <dbReference type="ARBA" id="ARBA00022640"/>
    </source>
</evidence>
<dbReference type="PANTHER" id="PTHR31262">
    <property type="entry name" value="RIBULOSE BISPHOSPHATE CARBOXYLASE SMALL CHAIN 1, CHLOROPLASTIC"/>
    <property type="match status" value="1"/>
</dbReference>
<dbReference type="AlphaFoldDB" id="A0AA41S8D1"/>
<protein>
    <recommendedName>
        <fullName evidence="3">Ribulose-1,5-bisphosphate carboxylase small subunit N-terminal domain-containing protein</fullName>
    </recommendedName>
</protein>
<dbReference type="PANTHER" id="PTHR31262:SF10">
    <property type="entry name" value="RIBULOSE BISPHOSPHATE CARBOXYLASE SMALL SUBUNIT 1A, CHLOROPLASTIC-RELATED"/>
    <property type="match status" value="1"/>
</dbReference>
<organism evidence="4 5">
    <name type="scientific">Papaver nudicaule</name>
    <name type="common">Iceland poppy</name>
    <dbReference type="NCBI Taxonomy" id="74823"/>
    <lineage>
        <taxon>Eukaryota</taxon>
        <taxon>Viridiplantae</taxon>
        <taxon>Streptophyta</taxon>
        <taxon>Embryophyta</taxon>
        <taxon>Tracheophyta</taxon>
        <taxon>Spermatophyta</taxon>
        <taxon>Magnoliopsida</taxon>
        <taxon>Ranunculales</taxon>
        <taxon>Papaveraceae</taxon>
        <taxon>Papaveroideae</taxon>
        <taxon>Papaver</taxon>
    </lineage>
</organism>
<keyword evidence="5" id="KW-1185">Reference proteome</keyword>
<dbReference type="Pfam" id="PF12338">
    <property type="entry name" value="RbcS"/>
    <property type="match status" value="1"/>
</dbReference>
<comment type="caution">
    <text evidence="4">The sequence shown here is derived from an EMBL/GenBank/DDBJ whole genome shotgun (WGS) entry which is preliminary data.</text>
</comment>
<dbReference type="InterPro" id="IPR024680">
    <property type="entry name" value="RuBisCO_ssu_N"/>
</dbReference>
<evidence type="ECO:0000313" key="5">
    <source>
        <dbReference type="Proteomes" id="UP001177140"/>
    </source>
</evidence>
<dbReference type="InterPro" id="IPR024681">
    <property type="entry name" value="RuBisCO_ssu"/>
</dbReference>
<evidence type="ECO:0000259" key="3">
    <source>
        <dbReference type="Pfam" id="PF12338"/>
    </source>
</evidence>
<evidence type="ECO:0000313" key="4">
    <source>
        <dbReference type="EMBL" id="MCL7029198.1"/>
    </source>
</evidence>
<dbReference type="InterPro" id="IPR036385">
    <property type="entry name" value="RuBisCO_ssu_sf"/>
</dbReference>
<reference evidence="4" key="1">
    <citation type="submission" date="2022-03" db="EMBL/GenBank/DDBJ databases">
        <title>A functionally conserved STORR gene fusion in Papaver species that diverged 16.8 million years ago.</title>
        <authorList>
            <person name="Catania T."/>
        </authorList>
    </citation>
    <scope>NUCLEOTIDE SEQUENCE</scope>
    <source>
        <strain evidence="4">S-191538</strain>
    </source>
</reference>
<keyword evidence="1" id="KW-0150">Chloroplast</keyword>
<proteinExistence type="predicted"/>
<dbReference type="EMBL" id="JAJJMA010087725">
    <property type="protein sequence ID" value="MCL7029198.1"/>
    <property type="molecule type" value="Genomic_DNA"/>
</dbReference>
<gene>
    <name evidence="4" type="ORF">MKW94_013650</name>
</gene>
<evidence type="ECO:0000256" key="1">
    <source>
        <dbReference type="ARBA" id="ARBA00022528"/>
    </source>
</evidence>